<keyword evidence="2" id="KW-1185">Reference proteome</keyword>
<proteinExistence type="predicted"/>
<dbReference type="AlphaFoldDB" id="A0A6B3SHG6"/>
<dbReference type="Pfam" id="PF14456">
    <property type="entry name" value="alpha-hel2"/>
    <property type="match status" value="1"/>
</dbReference>
<gene>
    <name evidence="1" type="ORF">G3574_03365</name>
</gene>
<dbReference type="NCBIfam" id="TIGR03742">
    <property type="entry name" value="PRTRC_F"/>
    <property type="match status" value="1"/>
</dbReference>
<evidence type="ECO:0000313" key="1">
    <source>
        <dbReference type="EMBL" id="NEX60108.1"/>
    </source>
</evidence>
<sequence>MFLDVEYARLIPKGPGHAGAQGIPAAPVLTIPRLAAEIPMEFQQPTHPSLVLLVRQLYRAGVIKQADLDPDVSIPALLESVLRRGVHSTLGSTELSNFLIGISDSQDDYYEVDGRLDDHIDEDKMPTADEQVRLFMAPQSMPTVFVGKKIAALEGIEPGLGQTVYAALEWAAWGGIGVFTISHVLHDIPYLYNLEDGDDIDLDEDGEGTTDPNEDDDERITADVLKQGLPDWADKAKLLLTPAQCLKAIQRPDTPEWAKQVVHATLAAADVFKAGTGNLGFVDRYEQEPFFRQAIIRFSDEDQIGRAADDYENMANQCSDNYTDLVHLARVDLRDVGNVKKWWQGVFDGCKLIHAIDQLLLALNDD</sequence>
<name>A0A6B3SHG6_9BURK</name>
<dbReference type="RefSeq" id="WP_205609650.1">
    <property type="nucleotide sequence ID" value="NZ_JAAIVB010000011.1"/>
</dbReference>
<dbReference type="Proteomes" id="UP000482155">
    <property type="component" value="Unassembled WGS sequence"/>
</dbReference>
<evidence type="ECO:0000313" key="2">
    <source>
        <dbReference type="Proteomes" id="UP000482155"/>
    </source>
</evidence>
<dbReference type="EMBL" id="JAAIVB010000011">
    <property type="protein sequence ID" value="NEX60108.1"/>
    <property type="molecule type" value="Genomic_DNA"/>
</dbReference>
<protein>
    <submittedName>
        <fullName evidence="1">PRTRC system protein F</fullName>
    </submittedName>
</protein>
<organism evidence="1 2">
    <name type="scientific">Noviherbaspirillum galbum</name>
    <dbReference type="NCBI Taxonomy" id="2709383"/>
    <lineage>
        <taxon>Bacteria</taxon>
        <taxon>Pseudomonadati</taxon>
        <taxon>Pseudomonadota</taxon>
        <taxon>Betaproteobacteria</taxon>
        <taxon>Burkholderiales</taxon>
        <taxon>Oxalobacteraceae</taxon>
        <taxon>Noviherbaspirillum</taxon>
    </lineage>
</organism>
<dbReference type="InterPro" id="IPR022283">
    <property type="entry name" value="PRTRC_protein-F"/>
</dbReference>
<accession>A0A6B3SHG6</accession>
<comment type="caution">
    <text evidence="1">The sequence shown here is derived from an EMBL/GenBank/DDBJ whole genome shotgun (WGS) entry which is preliminary data.</text>
</comment>
<reference evidence="1 2" key="1">
    <citation type="submission" date="2020-02" db="EMBL/GenBank/DDBJ databases">
        <authorList>
            <person name="Kim M.K."/>
        </authorList>
    </citation>
    <scope>NUCLEOTIDE SEQUENCE [LARGE SCALE GENOMIC DNA]</scope>
    <source>
        <strain evidence="1 2">17J57-3</strain>
    </source>
</reference>